<dbReference type="OrthoDB" id="9807125at2"/>
<feature type="region of interest" description="Disordered" evidence="2">
    <location>
        <begin position="74"/>
        <end position="116"/>
    </location>
</feature>
<evidence type="ECO:0000256" key="1">
    <source>
        <dbReference type="PROSITE-ProRule" id="PRU00703"/>
    </source>
</evidence>
<keyword evidence="5" id="KW-1185">Reference proteome</keyword>
<accession>A0A385ZAP5</accession>
<dbReference type="KEGG" id="pcav:D3880_10580"/>
<keyword evidence="1" id="KW-0129">CBS domain</keyword>
<evidence type="ECO:0000256" key="2">
    <source>
        <dbReference type="SAM" id="MobiDB-lite"/>
    </source>
</evidence>
<dbReference type="Proteomes" id="UP000265560">
    <property type="component" value="Chromosome"/>
</dbReference>
<evidence type="ECO:0000313" key="5">
    <source>
        <dbReference type="Proteomes" id="UP000265560"/>
    </source>
</evidence>
<evidence type="ECO:0000259" key="3">
    <source>
        <dbReference type="PROSITE" id="PS51371"/>
    </source>
</evidence>
<feature type="domain" description="CBS" evidence="3">
    <location>
        <begin position="4"/>
        <end position="70"/>
    </location>
</feature>
<organism evidence="4 5">
    <name type="scientific">Pseudomonas cavernae</name>
    <dbReference type="NCBI Taxonomy" id="2320867"/>
    <lineage>
        <taxon>Bacteria</taxon>
        <taxon>Pseudomonadati</taxon>
        <taxon>Pseudomonadota</taxon>
        <taxon>Gammaproteobacteria</taxon>
        <taxon>Pseudomonadales</taxon>
        <taxon>Pseudomonadaceae</taxon>
        <taxon>Pseudomonas</taxon>
    </lineage>
</organism>
<dbReference type="InterPro" id="IPR000644">
    <property type="entry name" value="CBS_dom"/>
</dbReference>
<dbReference type="AlphaFoldDB" id="A0A385ZAP5"/>
<dbReference type="Pfam" id="PF00571">
    <property type="entry name" value="CBS"/>
    <property type="match status" value="1"/>
</dbReference>
<name>A0A385ZAP5_9PSED</name>
<dbReference type="Gene3D" id="3.10.580.10">
    <property type="entry name" value="CBS-domain"/>
    <property type="match status" value="1"/>
</dbReference>
<gene>
    <name evidence="4" type="ORF">D3880_10580</name>
</gene>
<dbReference type="EMBL" id="CP032419">
    <property type="protein sequence ID" value="AYC35068.1"/>
    <property type="molecule type" value="Genomic_DNA"/>
</dbReference>
<sequence length="116" mass="13066">MLSMSSARSGCLPHVTIAQDASADKCRELMEDNQIRRVLVTDASGCCCGIVSQADFANEAQGLRRRNRARDFTSGRYRFQRSSLKSPRSSLRHHRSELDRPSALRAPYPLNPFPTR</sequence>
<protein>
    <submittedName>
        <fullName evidence="4">CBS domain-containing protein</fullName>
    </submittedName>
</protein>
<dbReference type="SUPFAM" id="SSF54631">
    <property type="entry name" value="CBS-domain pair"/>
    <property type="match status" value="1"/>
</dbReference>
<reference evidence="5" key="1">
    <citation type="submission" date="2018-09" db="EMBL/GenBank/DDBJ databases">
        <authorList>
            <person name="Zhu H."/>
        </authorList>
    </citation>
    <scope>NUCLEOTIDE SEQUENCE [LARGE SCALE GENOMIC DNA]</scope>
    <source>
        <strain evidence="5">K2W31S-8</strain>
    </source>
</reference>
<proteinExistence type="predicted"/>
<dbReference type="InterPro" id="IPR046342">
    <property type="entry name" value="CBS_dom_sf"/>
</dbReference>
<dbReference type="PROSITE" id="PS51371">
    <property type="entry name" value="CBS"/>
    <property type="match status" value="1"/>
</dbReference>
<evidence type="ECO:0000313" key="4">
    <source>
        <dbReference type="EMBL" id="AYC35068.1"/>
    </source>
</evidence>